<keyword evidence="3 4" id="KW-0443">Lipid metabolism</keyword>
<evidence type="ECO:0000259" key="6">
    <source>
        <dbReference type="PROSITE" id="PS51635"/>
    </source>
</evidence>
<evidence type="ECO:0000256" key="3">
    <source>
        <dbReference type="ARBA" id="ARBA00023098"/>
    </source>
</evidence>
<feature type="short sequence motif" description="GXGXXG" evidence="4">
    <location>
        <begin position="368"/>
        <end position="373"/>
    </location>
</feature>
<protein>
    <recommendedName>
        <fullName evidence="6">PNPLA domain-containing protein</fullName>
    </recommendedName>
</protein>
<comment type="caution">
    <text evidence="7">The sequence shown here is derived from an EMBL/GenBank/DDBJ whole genome shotgun (WGS) entry which is preliminary data.</text>
</comment>
<dbReference type="Gene3D" id="3.40.1090.10">
    <property type="entry name" value="Cytosolic phospholipase A2 catalytic domain"/>
    <property type="match status" value="1"/>
</dbReference>
<feature type="domain" description="PNPLA" evidence="6">
    <location>
        <begin position="364"/>
        <end position="523"/>
    </location>
</feature>
<keyword evidence="2 4" id="KW-0442">Lipid degradation</keyword>
<dbReference type="InterPro" id="IPR002641">
    <property type="entry name" value="PNPLA_dom"/>
</dbReference>
<evidence type="ECO:0000256" key="4">
    <source>
        <dbReference type="PROSITE-ProRule" id="PRU01161"/>
    </source>
</evidence>
<evidence type="ECO:0000256" key="2">
    <source>
        <dbReference type="ARBA" id="ARBA00022963"/>
    </source>
</evidence>
<dbReference type="PANTHER" id="PTHR14226:SF64">
    <property type="entry name" value="PNPLA DOMAIN-CONTAINING PROTEIN"/>
    <property type="match status" value="1"/>
</dbReference>
<proteinExistence type="predicted"/>
<sequence length="905" mass="99468">MHHMGGGLLADGARCNASPGKANRSHSHHILWITIAASICSASHALSFFKRNAQPTLNNIHQREINTAYSPLEYESHDFSGTSQPYQSNLHSSASYRTDRNSRQRISSQHNRRFFRRVGNFQLNYKDYDDDFLSLLEGQESLRSRIFRGWRRKSLTKALFPRLKDDNSNATMDRLDMKHEKVKEAAVPLPTMHAKPDNNNFRRKKRNKVVVSNIQELHEAILDKGLELRDVELNYSPPPSLLTSKKDCPSDTASDPTVVKSEDVSTINSPASNVIESEIGGGEMESPFLDIEIDDNDEPNAEEWQMIGNVLAEDNPFLTDTAETACEQATTLFSHDVLNLLHQRYHSKSTPMNRSANDTAILALAIEGGGMRGAVSGGMAAAIACLGLSDAFDKVYGSSAGSIIGSYFVSRQLYLDVYTDVIPAGKNLFVNKGRIIGDIFRNMFYVMRQQPLGKRLNANVIERFRNPSTEGNITISSTETLRPTRTGGLNTSFVLDSIMCPERGLRPLDLDAFAHNDAVQPLRIGSSAVELETGNLKSICFGSKEGHFKDQFANPGNVKNSTSLYPEKGSAQADANGYRHGLWACLGASMTVPGAAGSPLRVDLPSSDTNELTSHLCFDAFCYEPVPYRSAVAEGATHVVALRSRPAGFEPKTKPTLYEQLVAPLYLRSNGAKTAAEFFEKGGQQYLYAEDVLTCDLGLNSSEPIPIPPAKVLYAAPEEQRSDCKDRSKWARAHLLPITVPADVAELSTLSQDRDEILAGIRAGFAAAYESLAPVVGLDSLNGMMIAELVFPDADAHHSVLDRQRPLAGEKLGKSSRTSSVHDIISARANVKETTVVSAGLPPARYRNRGFGFLNNRETLIVEDDSRDHDARRLFSFLPGVQLGSLPLVAERLESHLEKISCLPC</sequence>
<name>A0ABD3MD35_9STRA</name>
<feature type="active site" description="Nucleophile" evidence="4">
    <location>
        <position position="399"/>
    </location>
</feature>
<reference evidence="7 8" key="1">
    <citation type="submission" date="2024-10" db="EMBL/GenBank/DDBJ databases">
        <title>Updated reference genomes for cyclostephanoid diatoms.</title>
        <authorList>
            <person name="Roberts W.R."/>
            <person name="Alverson A.J."/>
        </authorList>
    </citation>
    <scope>NUCLEOTIDE SEQUENCE [LARGE SCALE GENOMIC DNA]</scope>
    <source>
        <strain evidence="7 8">AJA232-27</strain>
    </source>
</reference>
<evidence type="ECO:0000313" key="7">
    <source>
        <dbReference type="EMBL" id="KAL3761874.1"/>
    </source>
</evidence>
<feature type="short sequence motif" description="GXSXG" evidence="4">
    <location>
        <begin position="397"/>
        <end position="401"/>
    </location>
</feature>
<evidence type="ECO:0000256" key="5">
    <source>
        <dbReference type="SAM" id="MobiDB-lite"/>
    </source>
</evidence>
<dbReference type="Proteomes" id="UP001530293">
    <property type="component" value="Unassembled WGS sequence"/>
</dbReference>
<keyword evidence="8" id="KW-1185">Reference proteome</keyword>
<dbReference type="EMBL" id="JALLBG020000146">
    <property type="protein sequence ID" value="KAL3761874.1"/>
    <property type="molecule type" value="Genomic_DNA"/>
</dbReference>
<feature type="region of interest" description="Disordered" evidence="5">
    <location>
        <begin position="79"/>
        <end position="108"/>
    </location>
</feature>
<comment type="caution">
    <text evidence="4">Lacks conserved residue(s) required for the propagation of feature annotation.</text>
</comment>
<dbReference type="GO" id="GO:0016042">
    <property type="term" value="P:lipid catabolic process"/>
    <property type="evidence" value="ECO:0007669"/>
    <property type="project" value="UniProtKB-UniRule"/>
</dbReference>
<evidence type="ECO:0000313" key="8">
    <source>
        <dbReference type="Proteomes" id="UP001530293"/>
    </source>
</evidence>
<dbReference type="PROSITE" id="PS51635">
    <property type="entry name" value="PNPLA"/>
    <property type="match status" value="1"/>
</dbReference>
<feature type="region of interest" description="Disordered" evidence="5">
    <location>
        <begin position="239"/>
        <end position="265"/>
    </location>
</feature>
<dbReference type="Pfam" id="PF01734">
    <property type="entry name" value="Patatin"/>
    <property type="match status" value="1"/>
</dbReference>
<dbReference type="SUPFAM" id="SSF52151">
    <property type="entry name" value="FabD/lysophospholipase-like"/>
    <property type="match status" value="1"/>
</dbReference>
<organism evidence="7 8">
    <name type="scientific">Discostella pseudostelligera</name>
    <dbReference type="NCBI Taxonomy" id="259834"/>
    <lineage>
        <taxon>Eukaryota</taxon>
        <taxon>Sar</taxon>
        <taxon>Stramenopiles</taxon>
        <taxon>Ochrophyta</taxon>
        <taxon>Bacillariophyta</taxon>
        <taxon>Coscinodiscophyceae</taxon>
        <taxon>Thalassiosirophycidae</taxon>
        <taxon>Stephanodiscales</taxon>
        <taxon>Stephanodiscaceae</taxon>
        <taxon>Discostella</taxon>
    </lineage>
</organism>
<dbReference type="GO" id="GO:0016298">
    <property type="term" value="F:lipase activity"/>
    <property type="evidence" value="ECO:0007669"/>
    <property type="project" value="UniProtKB-ARBA"/>
</dbReference>
<feature type="compositionally biased region" description="Polar residues" evidence="5">
    <location>
        <begin position="79"/>
        <end position="96"/>
    </location>
</feature>
<dbReference type="PANTHER" id="PTHR14226">
    <property type="entry name" value="NEUROPATHY TARGET ESTERASE/SWISS CHEESE D.MELANOGASTER"/>
    <property type="match status" value="1"/>
</dbReference>
<feature type="active site" description="Proton acceptor" evidence="4">
    <location>
        <position position="509"/>
    </location>
</feature>
<dbReference type="InterPro" id="IPR016035">
    <property type="entry name" value="Acyl_Trfase/lysoPLipase"/>
</dbReference>
<keyword evidence="1 4" id="KW-0378">Hydrolase</keyword>
<dbReference type="AlphaFoldDB" id="A0ABD3MD35"/>
<dbReference type="InterPro" id="IPR050301">
    <property type="entry name" value="NTE"/>
</dbReference>
<evidence type="ECO:0000256" key="1">
    <source>
        <dbReference type="ARBA" id="ARBA00022801"/>
    </source>
</evidence>
<gene>
    <name evidence="7" type="ORF">ACHAWU_009039</name>
</gene>
<accession>A0ABD3MD35</accession>
<dbReference type="GO" id="GO:0052689">
    <property type="term" value="F:carboxylic ester hydrolase activity"/>
    <property type="evidence" value="ECO:0007669"/>
    <property type="project" value="UniProtKB-ARBA"/>
</dbReference>